<keyword evidence="2" id="KW-1185">Reference proteome</keyword>
<evidence type="ECO:0000313" key="2">
    <source>
        <dbReference type="Proteomes" id="UP001642540"/>
    </source>
</evidence>
<evidence type="ECO:0000313" key="1">
    <source>
        <dbReference type="EMBL" id="CAL8112329.1"/>
    </source>
</evidence>
<organism evidence="1 2">
    <name type="scientific">Orchesella dallaii</name>
    <dbReference type="NCBI Taxonomy" id="48710"/>
    <lineage>
        <taxon>Eukaryota</taxon>
        <taxon>Metazoa</taxon>
        <taxon>Ecdysozoa</taxon>
        <taxon>Arthropoda</taxon>
        <taxon>Hexapoda</taxon>
        <taxon>Collembola</taxon>
        <taxon>Entomobryomorpha</taxon>
        <taxon>Entomobryoidea</taxon>
        <taxon>Orchesellidae</taxon>
        <taxon>Orchesellinae</taxon>
        <taxon>Orchesella</taxon>
    </lineage>
</organism>
<proteinExistence type="predicted"/>
<reference evidence="1 2" key="1">
    <citation type="submission" date="2024-08" db="EMBL/GenBank/DDBJ databases">
        <authorList>
            <person name="Cucini C."/>
            <person name="Frati F."/>
        </authorList>
    </citation>
    <scope>NUCLEOTIDE SEQUENCE [LARGE SCALE GENOMIC DNA]</scope>
</reference>
<dbReference type="EMBL" id="CAXLJM020000048">
    <property type="protein sequence ID" value="CAL8112329.1"/>
    <property type="molecule type" value="Genomic_DNA"/>
</dbReference>
<name>A0ABP1QVN4_9HEXA</name>
<comment type="caution">
    <text evidence="1">The sequence shown here is derived from an EMBL/GenBank/DDBJ whole genome shotgun (WGS) entry which is preliminary data.</text>
</comment>
<accession>A0ABP1QVN4</accession>
<sequence length="119" mass="13840">MAGYCEMCYLNENDVAIRSDNDEDESDVTTSDTGARWKNQLRIFVSGGWDAPQIQLKRDNDKPMSIDLYSEGLSVMSRIVEFYCYPQNNFVQVHKLSHQLKVFVNNVKECESQWKIINH</sequence>
<gene>
    <name evidence="1" type="ORF">ODALV1_LOCUS15596</name>
</gene>
<protein>
    <submittedName>
        <fullName evidence="1">Uncharacterized protein</fullName>
    </submittedName>
</protein>
<dbReference type="Proteomes" id="UP001642540">
    <property type="component" value="Unassembled WGS sequence"/>
</dbReference>